<dbReference type="SUPFAM" id="SSF51197">
    <property type="entry name" value="Clavaminate synthase-like"/>
    <property type="match status" value="1"/>
</dbReference>
<dbReference type="PROSITE" id="PS51184">
    <property type="entry name" value="JMJC"/>
    <property type="match status" value="1"/>
</dbReference>
<proteinExistence type="predicted"/>
<feature type="domain" description="JmjC" evidence="2">
    <location>
        <begin position="388"/>
        <end position="551"/>
    </location>
</feature>
<reference evidence="4" key="1">
    <citation type="journal article" date="2013" name="Genome Announc.">
        <title>Genome sequence of the basidiomycetous yeast Pseudozyma antarctica T-34, a producer of the glycolipid biosurfactants mannosylerythritol lipids.</title>
        <authorList>
            <person name="Morita T."/>
            <person name="Koike H."/>
            <person name="Koyama Y."/>
            <person name="Hagiwara H."/>
            <person name="Ito E."/>
            <person name="Fukuoka T."/>
            <person name="Imura T."/>
            <person name="Machida M."/>
            <person name="Kitamoto D."/>
        </authorList>
    </citation>
    <scope>NUCLEOTIDE SEQUENCE [LARGE SCALE GENOMIC DNA]</scope>
    <source>
        <strain evidence="4">T-34</strain>
    </source>
</reference>
<name>M9M7T4_PSEA3</name>
<accession>M9M7T4</accession>
<sequence length="551" mass="60912">MRPKLSSADPSSHQHFQNLSSTSLDVHHDCTAQPGGTRHMDDDRRSADGHADIVRDVFAHLAQTDILFKKIASAQDGCIDASALAAKRRLRRLVDSTRSSDFADDASGALDVALARLTTLTRLCDHKFVAYSYNSIPIVWRAIYVHAQLLKACCILIPRSSRNTEEESNRLQLCIRDLDLALIVAGAASIGEDQNCHDLISALQQRLLDLPREDHTIPSRPQNQDGDPPLAKRRRLLDLDTDNAQFEARAQADSSIPEYSSHQAPSFMDLADPDSLHRAKPFVVRAFAQNAGWPAVQPSCHRSWSSAEHLMSAAGPARVVPVEVGANYARQDWGQDMMLWDDFLKHCHWDTSLTPDPKRSPRNSSNAHLPVLYMAQHDLASQFPALSQDFYLPEYVYTSPPPPPDWPDYAPPAMPDGAITNVWIGPAGTVSPPHFDPFYNCFVQVVGHKEVWAAPPICRPIRTRTAAGLQTADSTEQSNDADARAESSVTDTLMSNTSDVDVFGTDEVVASQVRFAAFRSVLGPGDLLYLPPGWWHSLRSLTRSASVSTWF</sequence>
<gene>
    <name evidence="3" type="ORF">PANT_25d00051</name>
</gene>
<dbReference type="PANTHER" id="PTHR12461">
    <property type="entry name" value="HYPOXIA-INDUCIBLE FACTOR 1 ALPHA INHIBITOR-RELATED"/>
    <property type="match status" value="1"/>
</dbReference>
<dbReference type="AlphaFoldDB" id="M9M7T4"/>
<dbReference type="Pfam" id="PF13621">
    <property type="entry name" value="Cupin_8"/>
    <property type="match status" value="1"/>
</dbReference>
<dbReference type="STRING" id="1151754.M9M7T4"/>
<protein>
    <submittedName>
        <fullName evidence="3">Uncharacterized conserved protein</fullName>
    </submittedName>
</protein>
<evidence type="ECO:0000256" key="1">
    <source>
        <dbReference type="SAM" id="MobiDB-lite"/>
    </source>
</evidence>
<dbReference type="InterPro" id="IPR041667">
    <property type="entry name" value="Cupin_8"/>
</dbReference>
<organism evidence="3 4">
    <name type="scientific">Pseudozyma antarctica (strain T-34)</name>
    <name type="common">Yeast</name>
    <name type="synonym">Candida antarctica</name>
    <dbReference type="NCBI Taxonomy" id="1151754"/>
    <lineage>
        <taxon>Eukaryota</taxon>
        <taxon>Fungi</taxon>
        <taxon>Dikarya</taxon>
        <taxon>Basidiomycota</taxon>
        <taxon>Ustilaginomycotina</taxon>
        <taxon>Ustilaginomycetes</taxon>
        <taxon>Ustilaginales</taxon>
        <taxon>Ustilaginaceae</taxon>
        <taxon>Moesziomyces</taxon>
    </lineage>
</organism>
<feature type="compositionally biased region" description="Polar residues" evidence="1">
    <location>
        <begin position="8"/>
        <end position="24"/>
    </location>
</feature>
<evidence type="ECO:0000313" key="4">
    <source>
        <dbReference type="Proteomes" id="UP000011976"/>
    </source>
</evidence>
<dbReference type="InterPro" id="IPR003347">
    <property type="entry name" value="JmjC_dom"/>
</dbReference>
<dbReference type="EMBL" id="DF196791">
    <property type="protein sequence ID" value="GAC77250.1"/>
    <property type="molecule type" value="Genomic_DNA"/>
</dbReference>
<feature type="region of interest" description="Disordered" evidence="1">
    <location>
        <begin position="1"/>
        <end position="46"/>
    </location>
</feature>
<dbReference type="Gene3D" id="2.60.120.650">
    <property type="entry name" value="Cupin"/>
    <property type="match status" value="1"/>
</dbReference>
<dbReference type="OrthoDB" id="47172at2759"/>
<evidence type="ECO:0000313" key="3">
    <source>
        <dbReference type="EMBL" id="GAC77250.1"/>
    </source>
</evidence>
<evidence type="ECO:0000259" key="2">
    <source>
        <dbReference type="PROSITE" id="PS51184"/>
    </source>
</evidence>
<dbReference type="Proteomes" id="UP000011976">
    <property type="component" value="Unassembled WGS sequence"/>
</dbReference>
<dbReference type="PANTHER" id="PTHR12461:SF94">
    <property type="entry name" value="JMJC DOMAIN-CONTAINING PROTEIN"/>
    <property type="match status" value="1"/>
</dbReference>